<evidence type="ECO:0000313" key="2">
    <source>
        <dbReference type="EMBL" id="MBO8451098.1"/>
    </source>
</evidence>
<feature type="signal peptide" evidence="1">
    <location>
        <begin position="1"/>
        <end position="25"/>
    </location>
</feature>
<dbReference type="InterPro" id="IPR038653">
    <property type="entry name" value="Put_CMD_sf"/>
</dbReference>
<sequence>MHKNRKNSGTGILLPLLLGWAAVSAAPGVQAAEAGKKTPVAESALSGLPDGFPLQIAEGQDGNAVPDSGRRVLFVPVPYTGADGQLYPLRQAEPAPEFLARFPEFAGRTLDLASGEEAVLRDPGTGRAEFWIIRGGYQLPGSSFREWHEERVTGFLSIGTRKCAEMAGADADSVWDNGNPAFAATGSRQWPTRRLVLPDGSSAAELITRKVFGVIASGNLFTGRMIRNLSLSQLLDGTKGDGKDLVRWGVPFEARPRGIRVKFRYDGLGDECTVSACLENRASGVRRYIATAWYRSSGDGEAGAEGVLSVSGPDANGLRTLEAEFLYGRPHQNADPLPADAVYGRADEPVTHVNVVFASSARGDWFEGVEGARLVVQDFEFLY</sequence>
<keyword evidence="1" id="KW-0732">Signal</keyword>
<name>A0A9D9HHQ7_9SPIR</name>
<dbReference type="EMBL" id="JADIMS010000156">
    <property type="protein sequence ID" value="MBO8451098.1"/>
    <property type="molecule type" value="Genomic_DNA"/>
</dbReference>
<reference evidence="2" key="1">
    <citation type="submission" date="2020-10" db="EMBL/GenBank/DDBJ databases">
        <authorList>
            <person name="Gilroy R."/>
        </authorList>
    </citation>
    <scope>NUCLEOTIDE SEQUENCE</scope>
    <source>
        <strain evidence="2">B3-4054</strain>
    </source>
</reference>
<comment type="caution">
    <text evidence="2">The sequence shown here is derived from an EMBL/GenBank/DDBJ whole genome shotgun (WGS) entry which is preliminary data.</text>
</comment>
<evidence type="ECO:0000313" key="3">
    <source>
        <dbReference type="Proteomes" id="UP000823616"/>
    </source>
</evidence>
<dbReference type="Gene3D" id="2.60.120.890">
    <property type="entry name" value="BT2081, beta-jelly-roll domain"/>
    <property type="match status" value="1"/>
</dbReference>
<organism evidence="2 3">
    <name type="scientific">Candidatus Avitreponema avistercoris</name>
    <dbReference type="NCBI Taxonomy" id="2840705"/>
    <lineage>
        <taxon>Bacteria</taxon>
        <taxon>Pseudomonadati</taxon>
        <taxon>Spirochaetota</taxon>
        <taxon>Spirochaetia</taxon>
        <taxon>Spirochaetales</taxon>
        <taxon>Candidatus Avitreponema</taxon>
    </lineage>
</organism>
<protein>
    <submittedName>
        <fullName evidence="2">PCMD domain-containing protein</fullName>
    </submittedName>
</protein>
<gene>
    <name evidence="2" type="ORF">IAA96_08345</name>
</gene>
<accession>A0A9D9HHQ7</accession>
<feature type="chain" id="PRO_5038868152" evidence="1">
    <location>
        <begin position="26"/>
        <end position="383"/>
    </location>
</feature>
<evidence type="ECO:0000256" key="1">
    <source>
        <dbReference type="SAM" id="SignalP"/>
    </source>
</evidence>
<proteinExistence type="predicted"/>
<dbReference type="AlphaFoldDB" id="A0A9D9HHQ7"/>
<reference evidence="2" key="2">
    <citation type="journal article" date="2021" name="PeerJ">
        <title>Extensive microbial diversity within the chicken gut microbiome revealed by metagenomics and culture.</title>
        <authorList>
            <person name="Gilroy R."/>
            <person name="Ravi A."/>
            <person name="Getino M."/>
            <person name="Pursley I."/>
            <person name="Horton D.L."/>
            <person name="Alikhan N.F."/>
            <person name="Baker D."/>
            <person name="Gharbi K."/>
            <person name="Hall N."/>
            <person name="Watson M."/>
            <person name="Adriaenssens E.M."/>
            <person name="Foster-Nyarko E."/>
            <person name="Jarju S."/>
            <person name="Secka A."/>
            <person name="Antonio M."/>
            <person name="Oren A."/>
            <person name="Chaudhuri R.R."/>
            <person name="La Ragione R."/>
            <person name="Hildebrand F."/>
            <person name="Pallen M.J."/>
        </authorList>
    </citation>
    <scope>NUCLEOTIDE SEQUENCE</scope>
    <source>
        <strain evidence="2">B3-4054</strain>
    </source>
</reference>
<dbReference type="Proteomes" id="UP000823616">
    <property type="component" value="Unassembled WGS sequence"/>
</dbReference>